<dbReference type="GO" id="GO:0042134">
    <property type="term" value="F:rRNA primary transcript binding"/>
    <property type="evidence" value="ECO:0007669"/>
    <property type="project" value="EnsemblFungi"/>
</dbReference>
<dbReference type="GeneID" id="11501883"/>
<name>G8ZXE4_TORDE</name>
<organism evidence="4 5">
    <name type="scientific">Torulaspora delbrueckii</name>
    <name type="common">Yeast</name>
    <name type="synonym">Candida colliculosa</name>
    <dbReference type="NCBI Taxonomy" id="4950"/>
    <lineage>
        <taxon>Eukaryota</taxon>
        <taxon>Fungi</taxon>
        <taxon>Dikarya</taxon>
        <taxon>Ascomycota</taxon>
        <taxon>Saccharomycotina</taxon>
        <taxon>Saccharomycetes</taxon>
        <taxon>Saccharomycetales</taxon>
        <taxon>Saccharomycetaceae</taxon>
        <taxon>Torulaspora</taxon>
    </lineage>
</organism>
<dbReference type="OrthoDB" id="5414547at2759"/>
<keyword evidence="2" id="KW-1133">Transmembrane helix</keyword>
<evidence type="ECO:0000256" key="2">
    <source>
        <dbReference type="SAM" id="Phobius"/>
    </source>
</evidence>
<dbReference type="STRING" id="1076872.G8ZXE4"/>
<evidence type="ECO:0000259" key="3">
    <source>
        <dbReference type="Pfam" id="PF20945"/>
    </source>
</evidence>
<dbReference type="RefSeq" id="XP_003682499.1">
    <property type="nucleotide sequence ID" value="XM_003682451.1"/>
</dbReference>
<dbReference type="GO" id="GO:0000294">
    <property type="term" value="P:nuclear-transcribed mRNA catabolic process, RNase MRP-dependent"/>
    <property type="evidence" value="ECO:0007669"/>
    <property type="project" value="EnsemblFungi"/>
</dbReference>
<dbReference type="GO" id="GO:0000172">
    <property type="term" value="C:ribonuclease MRP complex"/>
    <property type="evidence" value="ECO:0007669"/>
    <property type="project" value="EnsemblFungi"/>
</dbReference>
<dbReference type="PANTHER" id="PTHR37792">
    <property type="entry name" value="RIBONUCLEASE MRP PROTEIN SUBUNIT RMP1"/>
    <property type="match status" value="1"/>
</dbReference>
<dbReference type="FunCoup" id="G8ZXE4">
    <property type="interactions" value="91"/>
</dbReference>
<evidence type="ECO:0000256" key="1">
    <source>
        <dbReference type="SAM" id="MobiDB-lite"/>
    </source>
</evidence>
<dbReference type="InParanoid" id="G8ZXE4"/>
<dbReference type="CDD" id="cd22573">
    <property type="entry name" value="RMP1_RBD"/>
    <property type="match status" value="1"/>
</dbReference>
<dbReference type="EMBL" id="HE616747">
    <property type="protein sequence ID" value="CCE93288.1"/>
    <property type="molecule type" value="Genomic_DNA"/>
</dbReference>
<reference evidence="4 5" key="1">
    <citation type="journal article" date="2011" name="Proc. Natl. Acad. Sci. U.S.A.">
        <title>Evolutionary erosion of yeast sex chromosomes by mating-type switching accidents.</title>
        <authorList>
            <person name="Gordon J.L."/>
            <person name="Armisen D."/>
            <person name="Proux-Wera E."/>
            <person name="Oheigeartaigh S.S."/>
            <person name="Byrne K.P."/>
            <person name="Wolfe K.H."/>
        </authorList>
    </citation>
    <scope>NUCLEOTIDE SEQUENCE [LARGE SCALE GENOMIC DNA]</scope>
    <source>
        <strain evidence="5">ATCC 10662 / CBS 1146 / NBRC 0425 / NCYC 2629 / NRRL Y-866</strain>
    </source>
</reference>
<accession>G8ZXE4</accession>
<evidence type="ECO:0000313" key="4">
    <source>
        <dbReference type="EMBL" id="CCE93288.1"/>
    </source>
</evidence>
<dbReference type="Pfam" id="PF20945">
    <property type="entry name" value="RMP1"/>
    <property type="match status" value="1"/>
</dbReference>
<keyword evidence="2" id="KW-0812">Transmembrane</keyword>
<protein>
    <recommendedName>
        <fullName evidence="3">RNase MRP protein 1 RNA binding domain-containing protein</fullName>
    </recommendedName>
</protein>
<sequence length="219" mass="25444">MRSERAVRYEGNMESEQISDYRQLSSKLYKEYRLLHLVWHRNKNQHRSALWWRRFSMLKRNCAQVVELLSKKKLRKDSDIIRLYKVLDDLHSRQVSKTYCDFNGVIALGQFVTLGVILVGLLSRIYGIYGELMSIFEEKFQKLGCLDGPGIQKTKQDDVLPIDNVLGFKLEDFGEEITIESSEAVQKVPKKLSEEKPAVKPTKKKKKKKSKSAIDDIFG</sequence>
<feature type="domain" description="RNase MRP protein 1 RNA binding" evidence="3">
    <location>
        <begin position="34"/>
        <end position="124"/>
    </location>
</feature>
<dbReference type="GO" id="GO:0000466">
    <property type="term" value="P:maturation of 5.8S rRNA from tricistronic rRNA transcript (SSU-rRNA, 5.8S rRNA, LSU-rRNA)"/>
    <property type="evidence" value="ECO:0007669"/>
    <property type="project" value="EnsemblFungi"/>
</dbReference>
<feature type="region of interest" description="Disordered" evidence="1">
    <location>
        <begin position="186"/>
        <end position="219"/>
    </location>
</feature>
<keyword evidence="5" id="KW-1185">Reference proteome</keyword>
<keyword evidence="2" id="KW-0472">Membrane</keyword>
<dbReference type="PANTHER" id="PTHR37792:SF1">
    <property type="entry name" value="RIBONUCLEASE MRP PROTEIN SUBUNIT RMP1"/>
    <property type="match status" value="1"/>
</dbReference>
<dbReference type="InterPro" id="IPR047205">
    <property type="entry name" value="RMP1"/>
</dbReference>
<dbReference type="Proteomes" id="UP000005627">
    <property type="component" value="Chromosome 6"/>
</dbReference>
<evidence type="ECO:0000313" key="5">
    <source>
        <dbReference type="Proteomes" id="UP000005627"/>
    </source>
</evidence>
<dbReference type="AlphaFoldDB" id="G8ZXE4"/>
<feature type="transmembrane region" description="Helical" evidence="2">
    <location>
        <begin position="102"/>
        <end position="123"/>
    </location>
</feature>
<dbReference type="eggNOG" id="ENOG502S2QW">
    <property type="taxonomic scope" value="Eukaryota"/>
</dbReference>
<dbReference type="HOGENOM" id="CLU_031977_1_1_1"/>
<dbReference type="InterPro" id="IPR047204">
    <property type="entry name" value="RMP1_RBD"/>
</dbReference>
<proteinExistence type="predicted"/>
<feature type="compositionally biased region" description="Basic residues" evidence="1">
    <location>
        <begin position="201"/>
        <end position="211"/>
    </location>
</feature>
<gene>
    <name evidence="4" type="primary">TDEL0F04770</name>
    <name evidence="4" type="ORF">TDEL_0F04770</name>
</gene>
<dbReference type="KEGG" id="tdl:TDEL_0F04770"/>